<evidence type="ECO:0000259" key="4">
    <source>
        <dbReference type="PROSITE" id="PS51671"/>
    </source>
</evidence>
<comment type="caution">
    <text evidence="5">The sequence shown here is derived from an EMBL/GenBank/DDBJ whole genome shotgun (WGS) entry which is preliminary data.</text>
</comment>
<dbReference type="EC" id="2.2.1.6" evidence="3"/>
<dbReference type="SUPFAM" id="SSF55021">
    <property type="entry name" value="ACT-like"/>
    <property type="match status" value="1"/>
</dbReference>
<dbReference type="UniPathway" id="UPA00049">
    <property type="reaction ID" value="UER00059"/>
</dbReference>
<evidence type="ECO:0000313" key="5">
    <source>
        <dbReference type="EMBL" id="PIY68637.1"/>
    </source>
</evidence>
<dbReference type="GO" id="GO:0005829">
    <property type="term" value="C:cytosol"/>
    <property type="evidence" value="ECO:0007669"/>
    <property type="project" value="TreeGrafter"/>
</dbReference>
<dbReference type="InterPro" id="IPR054480">
    <property type="entry name" value="AHAS_small-like_ACT"/>
</dbReference>
<dbReference type="PANTHER" id="PTHR30239:SF0">
    <property type="entry name" value="ACETOLACTATE SYNTHASE SMALL SUBUNIT 1, CHLOROPLASTIC"/>
    <property type="match status" value="1"/>
</dbReference>
<gene>
    <name evidence="5" type="primary">ilvN</name>
    <name evidence="5" type="ORF">COY90_04875</name>
</gene>
<reference evidence="6" key="1">
    <citation type="submission" date="2017-09" db="EMBL/GenBank/DDBJ databases">
        <title>Depth-based differentiation of microbial function through sediment-hosted aquifers and enrichment of novel symbionts in the deep terrestrial subsurface.</title>
        <authorList>
            <person name="Probst A.J."/>
            <person name="Ladd B."/>
            <person name="Jarett J.K."/>
            <person name="Geller-Mcgrath D.E."/>
            <person name="Sieber C.M.K."/>
            <person name="Emerson J.B."/>
            <person name="Anantharaman K."/>
            <person name="Thomas B.C."/>
            <person name="Malmstrom R."/>
            <person name="Stieglmeier M."/>
            <person name="Klingl A."/>
            <person name="Woyke T."/>
            <person name="Ryan C.M."/>
            <person name="Banfield J.F."/>
        </authorList>
    </citation>
    <scope>NUCLEOTIDE SEQUENCE [LARGE SCALE GENOMIC DNA]</scope>
</reference>
<proteinExistence type="inferred from homology"/>
<sequence>MTYTINIATENKPGVLYRITGLLTKRKINIENLNAFETKKPGISQITITADIEPTAIDTLVKQMDKIVEIVNIKYHVAHR</sequence>
<dbReference type="Gene3D" id="3.30.70.260">
    <property type="match status" value="1"/>
</dbReference>
<name>A0A2M7QCI2_9BACT</name>
<dbReference type="NCBIfam" id="TIGR00119">
    <property type="entry name" value="acolac_sm"/>
    <property type="match status" value="1"/>
</dbReference>
<dbReference type="Proteomes" id="UP000230108">
    <property type="component" value="Unassembled WGS sequence"/>
</dbReference>
<evidence type="ECO:0000313" key="6">
    <source>
        <dbReference type="Proteomes" id="UP000230108"/>
    </source>
</evidence>
<dbReference type="PROSITE" id="PS51671">
    <property type="entry name" value="ACT"/>
    <property type="match status" value="1"/>
</dbReference>
<feature type="domain" description="ACT" evidence="4">
    <location>
        <begin position="4"/>
        <end position="78"/>
    </location>
</feature>
<dbReference type="PANTHER" id="PTHR30239">
    <property type="entry name" value="ACETOLACTATE SYNTHASE SMALL SUBUNIT"/>
    <property type="match status" value="1"/>
</dbReference>
<comment type="pathway">
    <text evidence="3">Amino-acid biosynthesis; L-valine biosynthesis; L-valine from pyruvate: step 1/4.</text>
</comment>
<dbReference type="UniPathway" id="UPA00047">
    <property type="reaction ID" value="UER00055"/>
</dbReference>
<accession>A0A2M7QCI2</accession>
<dbReference type="GO" id="GO:0009099">
    <property type="term" value="P:L-valine biosynthetic process"/>
    <property type="evidence" value="ECO:0007669"/>
    <property type="project" value="UniProtKB-UniRule"/>
</dbReference>
<evidence type="ECO:0000256" key="3">
    <source>
        <dbReference type="RuleBase" id="RU368092"/>
    </source>
</evidence>
<dbReference type="GO" id="GO:0009097">
    <property type="term" value="P:isoleucine biosynthetic process"/>
    <property type="evidence" value="ECO:0007669"/>
    <property type="project" value="UniProtKB-UniRule"/>
</dbReference>
<evidence type="ECO:0000256" key="1">
    <source>
        <dbReference type="ARBA" id="ARBA00011744"/>
    </source>
</evidence>
<evidence type="ECO:0000256" key="2">
    <source>
        <dbReference type="ARBA" id="ARBA00048670"/>
    </source>
</evidence>
<comment type="subunit">
    <text evidence="1 3">Dimer of large and small chains.</text>
</comment>
<dbReference type="AlphaFoldDB" id="A0A2M7QCI2"/>
<dbReference type="InterPro" id="IPR004789">
    <property type="entry name" value="Acetalactate_synth_ssu"/>
</dbReference>
<comment type="function">
    <text evidence="3">Catalyzes the conversion of 2 pyruvate molecules into acetolactate in the first common step of the biosynthetic pathway of the branched-amino acids such as leucine, isoleucine, and valine.</text>
</comment>
<organism evidence="5 6">
    <name type="scientific">Candidatus Roizmanbacteria bacterium CG_4_10_14_0_8_um_filter_39_9</name>
    <dbReference type="NCBI Taxonomy" id="1974829"/>
    <lineage>
        <taxon>Bacteria</taxon>
        <taxon>Candidatus Roizmaniibacteriota</taxon>
    </lineage>
</organism>
<comment type="pathway">
    <text evidence="3">Amino-acid biosynthesis; L-isoleucine biosynthesis; L-isoleucine from 2-oxobutanoate: step 1/4.</text>
</comment>
<protein>
    <recommendedName>
        <fullName evidence="3">Acetolactate synthase small subunit</fullName>
        <shortName evidence="3">AHAS</shortName>
        <shortName evidence="3">ALS</shortName>
        <ecNumber evidence="3">2.2.1.6</ecNumber>
    </recommendedName>
    <alternativeName>
        <fullName evidence="3">Acetohydroxy-acid synthase small subunit</fullName>
    </alternativeName>
</protein>
<dbReference type="InterPro" id="IPR002912">
    <property type="entry name" value="ACT_dom"/>
</dbReference>
<comment type="catalytic activity">
    <reaction evidence="2 3">
        <text>2 pyruvate + H(+) = (2S)-2-acetolactate + CO2</text>
        <dbReference type="Rhea" id="RHEA:25249"/>
        <dbReference type="ChEBI" id="CHEBI:15361"/>
        <dbReference type="ChEBI" id="CHEBI:15378"/>
        <dbReference type="ChEBI" id="CHEBI:16526"/>
        <dbReference type="ChEBI" id="CHEBI:58476"/>
        <dbReference type="EC" id="2.2.1.6"/>
    </reaction>
</comment>
<comment type="similarity">
    <text evidence="3">Belongs to the acetolactate synthase small subunit family.</text>
</comment>
<keyword evidence="3" id="KW-0808">Transferase</keyword>
<dbReference type="InterPro" id="IPR045865">
    <property type="entry name" value="ACT-like_dom_sf"/>
</dbReference>
<keyword evidence="3" id="KW-0028">Amino-acid biosynthesis</keyword>
<keyword evidence="3" id="KW-0100">Branched-chain amino acid biosynthesis</keyword>
<dbReference type="GO" id="GO:1990610">
    <property type="term" value="F:acetolactate synthase regulator activity"/>
    <property type="evidence" value="ECO:0007669"/>
    <property type="project" value="UniProtKB-UniRule"/>
</dbReference>
<dbReference type="Pfam" id="PF22629">
    <property type="entry name" value="ACT_AHAS_ss"/>
    <property type="match status" value="1"/>
</dbReference>
<dbReference type="EMBL" id="PFLF01000104">
    <property type="protein sequence ID" value="PIY68637.1"/>
    <property type="molecule type" value="Genomic_DNA"/>
</dbReference>
<dbReference type="GO" id="GO:0003984">
    <property type="term" value="F:acetolactate synthase activity"/>
    <property type="evidence" value="ECO:0007669"/>
    <property type="project" value="UniProtKB-UniRule"/>
</dbReference>